<feature type="compositionally biased region" description="Basic residues" evidence="1">
    <location>
        <begin position="611"/>
        <end position="623"/>
    </location>
</feature>
<feature type="compositionally biased region" description="Low complexity" evidence="1">
    <location>
        <begin position="965"/>
        <end position="978"/>
    </location>
</feature>
<feature type="compositionally biased region" description="Low complexity" evidence="1">
    <location>
        <begin position="869"/>
        <end position="895"/>
    </location>
</feature>
<protein>
    <submittedName>
        <fullName evidence="2">Uncharacterized protein</fullName>
    </submittedName>
</protein>
<gene>
    <name evidence="2" type="ORF">M011DRAFT_484742</name>
</gene>
<organism evidence="2 3">
    <name type="scientific">Sporormia fimetaria CBS 119925</name>
    <dbReference type="NCBI Taxonomy" id="1340428"/>
    <lineage>
        <taxon>Eukaryota</taxon>
        <taxon>Fungi</taxon>
        <taxon>Dikarya</taxon>
        <taxon>Ascomycota</taxon>
        <taxon>Pezizomycotina</taxon>
        <taxon>Dothideomycetes</taxon>
        <taxon>Pleosporomycetidae</taxon>
        <taxon>Pleosporales</taxon>
        <taxon>Sporormiaceae</taxon>
        <taxon>Sporormia</taxon>
    </lineage>
</organism>
<feature type="compositionally biased region" description="Low complexity" evidence="1">
    <location>
        <begin position="14"/>
        <end position="27"/>
    </location>
</feature>
<evidence type="ECO:0000313" key="2">
    <source>
        <dbReference type="EMBL" id="KAF2749298.1"/>
    </source>
</evidence>
<feature type="compositionally biased region" description="Acidic residues" evidence="1">
    <location>
        <begin position="340"/>
        <end position="357"/>
    </location>
</feature>
<feature type="compositionally biased region" description="Polar residues" evidence="1">
    <location>
        <begin position="202"/>
        <end position="216"/>
    </location>
</feature>
<feature type="region of interest" description="Disordered" evidence="1">
    <location>
        <begin position="1"/>
        <end position="52"/>
    </location>
</feature>
<feature type="region of interest" description="Disordered" evidence="1">
    <location>
        <begin position="371"/>
        <end position="448"/>
    </location>
</feature>
<dbReference type="OrthoDB" id="4207369at2759"/>
<evidence type="ECO:0000313" key="3">
    <source>
        <dbReference type="Proteomes" id="UP000799440"/>
    </source>
</evidence>
<proteinExistence type="predicted"/>
<feature type="compositionally biased region" description="Low complexity" evidence="1">
    <location>
        <begin position="403"/>
        <end position="419"/>
    </location>
</feature>
<feature type="compositionally biased region" description="Basic and acidic residues" evidence="1">
    <location>
        <begin position="757"/>
        <end position="772"/>
    </location>
</feature>
<feature type="region of interest" description="Disordered" evidence="1">
    <location>
        <begin position="530"/>
        <end position="573"/>
    </location>
</feature>
<feature type="compositionally biased region" description="Polar residues" evidence="1">
    <location>
        <begin position="859"/>
        <end position="868"/>
    </location>
</feature>
<dbReference type="EMBL" id="MU006566">
    <property type="protein sequence ID" value="KAF2749298.1"/>
    <property type="molecule type" value="Genomic_DNA"/>
</dbReference>
<feature type="region of interest" description="Disordered" evidence="1">
    <location>
        <begin position="748"/>
        <end position="946"/>
    </location>
</feature>
<feature type="region of interest" description="Disordered" evidence="1">
    <location>
        <begin position="138"/>
        <end position="220"/>
    </location>
</feature>
<keyword evidence="3" id="KW-1185">Reference proteome</keyword>
<feature type="region of interest" description="Disordered" evidence="1">
    <location>
        <begin position="961"/>
        <end position="998"/>
    </location>
</feature>
<sequence length="998" mass="105954">MATPDAPPTTHPISTTSNLATSSLSWTDTDASTFSPSALPVAKRPRPWDRKPVVVRKDGAEKKVWRRYATRSSTSGTVAPEDVEELDERARATKRLQRVKPTELEFMAPRPHARVKMWKGMRYDRRVSGVMRKRANVREGVVGKGGGEGVEGEMERKEEDCDDRVPGTNPEQETTQDVVSSPRRTRSSARFSFRPVGVDESVATSGPSETATAEQSIKTEEIQETEYMSEEVGLEEAILPGFANSTGSVPVLLPDRDDSADSVAEDVSHSATDETTPSSPIEENLSSPSTGVPNGAIAMSDCARSENESTVDANAHTPDPEHAPTSPNVSSNTVAMDHEAPEEDEDAGSDPLLDIDDDSMDDIVQSIEVEAGMELPEDDFTEASLQLEIQQDLEEEQPGGLDSSAQEQASAVSEAVQSQGTAQVNEEEVTAPLDSTESPTSVADGTDTLSVGVAKSNDLTRTTVPCDIADGLTLTPSLSVRTLTSSDTPTVTRTEPGTTCEEVTGILSLDDDTALLKDFLTRAAASKANKAATIARRSSLQNRRDSDVIRHALASPRKVLEDKDPNSPSKFDDMTLDLSQTLTISLEQEIPLSPSKPDTEIPPTDEGKPIKTSRRSSRARRTRLPAPPTSQTQTPKNISVRRADGGEHIVLKRSEAQELGLLTRANTRKNKQGAIAVPLRLLKLASDAGNGSLDKKNSGPKQVGKTVHWDETLAYYQEHTQTVAYALAEAESLATPDELSALGLSTPLVKNAGSKGVGKDKVKDEKKEKETGSTRGRRARGLGAANGTPGKRLLGRPASETDDDELATAIPSAIPAATSHKSKAKSRTKSASALTPAPEKTQKTQKTPKPVSAIGIPKPTSTVQTPVETPTLSIPQPTTTSTSTVTNGNMTSSKPPSLPHPPSRIAKERKSRLATPRKVKIPVPTPAAASMTSTGTPLVVGDGKEDSQSRIVGIAAGTPKKGIRLPEVGSSGVGVESASGGGGGSGSGLPRRRAGRRV</sequence>
<feature type="compositionally biased region" description="Polar residues" evidence="1">
    <location>
        <begin position="273"/>
        <end position="292"/>
    </location>
</feature>
<feature type="compositionally biased region" description="Basic and acidic residues" evidence="1">
    <location>
        <begin position="558"/>
        <end position="573"/>
    </location>
</feature>
<accession>A0A6A6VFA0</accession>
<evidence type="ECO:0000256" key="1">
    <source>
        <dbReference type="SAM" id="MobiDB-lite"/>
    </source>
</evidence>
<dbReference type="AlphaFoldDB" id="A0A6A6VFA0"/>
<feature type="compositionally biased region" description="Basic residues" evidence="1">
    <location>
        <begin position="907"/>
        <end position="920"/>
    </location>
</feature>
<feature type="compositionally biased region" description="Low complexity" evidence="1">
    <location>
        <begin position="807"/>
        <end position="819"/>
    </location>
</feature>
<feature type="compositionally biased region" description="Polar residues" evidence="1">
    <location>
        <begin position="433"/>
        <end position="448"/>
    </location>
</feature>
<name>A0A6A6VFA0_9PLEO</name>
<feature type="compositionally biased region" description="Polar residues" evidence="1">
    <location>
        <begin position="169"/>
        <end position="179"/>
    </location>
</feature>
<feature type="compositionally biased region" description="Pro residues" evidence="1">
    <location>
        <begin position="1"/>
        <end position="10"/>
    </location>
</feature>
<feature type="compositionally biased region" description="Low complexity" evidence="1">
    <location>
        <begin position="829"/>
        <end position="850"/>
    </location>
</feature>
<feature type="compositionally biased region" description="Polar residues" evidence="1">
    <location>
        <begin position="325"/>
        <end position="334"/>
    </location>
</feature>
<feature type="region of interest" description="Disordered" evidence="1">
    <location>
        <begin position="242"/>
        <end position="357"/>
    </location>
</feature>
<reference evidence="2" key="1">
    <citation type="journal article" date="2020" name="Stud. Mycol.">
        <title>101 Dothideomycetes genomes: a test case for predicting lifestyles and emergence of pathogens.</title>
        <authorList>
            <person name="Haridas S."/>
            <person name="Albert R."/>
            <person name="Binder M."/>
            <person name="Bloem J."/>
            <person name="Labutti K."/>
            <person name="Salamov A."/>
            <person name="Andreopoulos B."/>
            <person name="Baker S."/>
            <person name="Barry K."/>
            <person name="Bills G."/>
            <person name="Bluhm B."/>
            <person name="Cannon C."/>
            <person name="Castanera R."/>
            <person name="Culley D."/>
            <person name="Daum C."/>
            <person name="Ezra D."/>
            <person name="Gonzalez J."/>
            <person name="Henrissat B."/>
            <person name="Kuo A."/>
            <person name="Liang C."/>
            <person name="Lipzen A."/>
            <person name="Lutzoni F."/>
            <person name="Magnuson J."/>
            <person name="Mondo S."/>
            <person name="Nolan M."/>
            <person name="Ohm R."/>
            <person name="Pangilinan J."/>
            <person name="Park H.-J."/>
            <person name="Ramirez L."/>
            <person name="Alfaro M."/>
            <person name="Sun H."/>
            <person name="Tritt A."/>
            <person name="Yoshinaga Y."/>
            <person name="Zwiers L.-H."/>
            <person name="Turgeon B."/>
            <person name="Goodwin S."/>
            <person name="Spatafora J."/>
            <person name="Crous P."/>
            <person name="Grigoriev I."/>
        </authorList>
    </citation>
    <scope>NUCLEOTIDE SEQUENCE</scope>
    <source>
        <strain evidence="2">CBS 119925</strain>
    </source>
</reference>
<feature type="compositionally biased region" description="Basic and acidic residues" evidence="1">
    <location>
        <begin position="153"/>
        <end position="165"/>
    </location>
</feature>
<feature type="region of interest" description="Disordered" evidence="1">
    <location>
        <begin position="587"/>
        <end position="643"/>
    </location>
</feature>
<dbReference type="Proteomes" id="UP000799440">
    <property type="component" value="Unassembled WGS sequence"/>
</dbReference>